<dbReference type="KEGG" id="shun:DWB77_05525"/>
<dbReference type="Proteomes" id="UP000271554">
    <property type="component" value="Chromosome"/>
</dbReference>
<evidence type="ECO:0000313" key="2">
    <source>
        <dbReference type="Proteomes" id="UP000271554"/>
    </source>
</evidence>
<keyword evidence="2" id="KW-1185">Reference proteome</keyword>
<evidence type="ECO:0000313" key="1">
    <source>
        <dbReference type="EMBL" id="AYG83329.1"/>
    </source>
</evidence>
<reference evidence="1 2" key="1">
    <citation type="submission" date="2018-10" db="EMBL/GenBank/DDBJ databases">
        <title>Relationship between Morphology and Antimicrobial Activity in Streptomyces.</title>
        <authorList>
            <person name="Kang H.J."/>
            <person name="Kim S.B."/>
        </authorList>
    </citation>
    <scope>NUCLEOTIDE SEQUENCE [LARGE SCALE GENOMIC DNA]</scope>
    <source>
        <strain evidence="1 2">BH38</strain>
    </source>
</reference>
<proteinExistence type="predicted"/>
<organism evidence="1 2">
    <name type="scientific">Streptomyces hundungensis</name>
    <dbReference type="NCBI Taxonomy" id="1077946"/>
    <lineage>
        <taxon>Bacteria</taxon>
        <taxon>Bacillati</taxon>
        <taxon>Actinomycetota</taxon>
        <taxon>Actinomycetes</taxon>
        <taxon>Kitasatosporales</taxon>
        <taxon>Streptomycetaceae</taxon>
        <taxon>Streptomyces</taxon>
    </lineage>
</organism>
<dbReference type="EMBL" id="CP032698">
    <property type="protein sequence ID" value="AYG83329.1"/>
    <property type="molecule type" value="Genomic_DNA"/>
</dbReference>
<accession>A0A387HII6</accession>
<dbReference type="AlphaFoldDB" id="A0A387HII6"/>
<sequence>MAIDTHKEKRSAQYVAIIGPDFSGDTIKNMAQKRQWALITAEELARVVSSCEALGLRPADVAILFEVPNGLSRLIELIDIRQRELDTLALVISRLKIESETEEAVSARDIALMERGSQLAPNVDELLETFRLFDRLDLDIVRSVEDVHDPRYATFRIGDARPAAKRLRALAAAIERGLQQGGG</sequence>
<gene>
    <name evidence="1" type="ORF">DWB77_05525</name>
</gene>
<protein>
    <submittedName>
        <fullName evidence="1">Uncharacterized protein</fullName>
    </submittedName>
</protein>
<name>A0A387HII6_9ACTN</name>